<organism evidence="1 2">
    <name type="scientific">Zhongshania antarctica</name>
    <dbReference type="NCBI Taxonomy" id="641702"/>
    <lineage>
        <taxon>Bacteria</taxon>
        <taxon>Pseudomonadati</taxon>
        <taxon>Pseudomonadota</taxon>
        <taxon>Gammaproteobacteria</taxon>
        <taxon>Cellvibrionales</taxon>
        <taxon>Spongiibacteraceae</taxon>
        <taxon>Zhongshania</taxon>
    </lineage>
</organism>
<comment type="caution">
    <text evidence="1">The sequence shown here is derived from an EMBL/GenBank/DDBJ whole genome shotgun (WGS) entry which is preliminary data.</text>
</comment>
<dbReference type="Gene3D" id="3.40.830.10">
    <property type="entry name" value="LigB-like"/>
    <property type="match status" value="1"/>
</dbReference>
<accession>A0A840R951</accession>
<keyword evidence="2" id="KW-1185">Reference proteome</keyword>
<reference evidence="1 2" key="1">
    <citation type="submission" date="2020-08" db="EMBL/GenBank/DDBJ databases">
        <title>Genomic Encyclopedia of Type Strains, Phase IV (KMG-IV): sequencing the most valuable type-strain genomes for metagenomic binning, comparative biology and taxonomic classification.</title>
        <authorList>
            <person name="Goeker M."/>
        </authorList>
    </citation>
    <scope>NUCLEOTIDE SEQUENCE [LARGE SCALE GENOMIC DNA]</scope>
    <source>
        <strain evidence="1 2">DSM 25701</strain>
    </source>
</reference>
<keyword evidence="1" id="KW-0223">Dioxygenase</keyword>
<dbReference type="GO" id="GO:0051213">
    <property type="term" value="F:dioxygenase activity"/>
    <property type="evidence" value="ECO:0007669"/>
    <property type="project" value="UniProtKB-KW"/>
</dbReference>
<dbReference type="RefSeq" id="WP_184464818.1">
    <property type="nucleotide sequence ID" value="NZ_JACHHW010000012.1"/>
</dbReference>
<dbReference type="EMBL" id="JACHHW010000012">
    <property type="protein sequence ID" value="MBB5189048.1"/>
    <property type="molecule type" value="Genomic_DNA"/>
</dbReference>
<dbReference type="AlphaFoldDB" id="A0A840R951"/>
<protein>
    <submittedName>
        <fullName evidence="1">Aromatic ring-opening dioxygenase catalytic subunit (LigB family)</fullName>
    </submittedName>
</protein>
<sequence>MSSSDLTERERHECLAHWDTAPFAHFCHPREEHLLPFHVCYGLAGRASDEYLPAMIMGKKLAMFCW</sequence>
<evidence type="ECO:0000313" key="1">
    <source>
        <dbReference type="EMBL" id="MBB5189048.1"/>
    </source>
</evidence>
<keyword evidence="1" id="KW-0560">Oxidoreductase</keyword>
<name>A0A840R951_9GAMM</name>
<gene>
    <name evidence="1" type="ORF">HNQ57_003347</name>
</gene>
<evidence type="ECO:0000313" key="2">
    <source>
        <dbReference type="Proteomes" id="UP000536640"/>
    </source>
</evidence>
<proteinExistence type="predicted"/>
<dbReference type="SUPFAM" id="SSF53213">
    <property type="entry name" value="LigB-like"/>
    <property type="match status" value="1"/>
</dbReference>
<dbReference type="Proteomes" id="UP000536640">
    <property type="component" value="Unassembled WGS sequence"/>
</dbReference>